<feature type="transmembrane region" description="Helical" evidence="1">
    <location>
        <begin position="52"/>
        <end position="71"/>
    </location>
</feature>
<dbReference type="Gene3D" id="3.40.50.2300">
    <property type="match status" value="2"/>
</dbReference>
<comment type="caution">
    <text evidence="2">The sequence shown here is derived from an EMBL/GenBank/DDBJ whole genome shotgun (WGS) entry which is preliminary data.</text>
</comment>
<proteinExistence type="predicted"/>
<gene>
    <name evidence="2" type="ORF">A3C19_00890</name>
</gene>
<dbReference type="EMBL" id="MFLI01000017">
    <property type="protein sequence ID" value="OGG61795.1"/>
    <property type="molecule type" value="Genomic_DNA"/>
</dbReference>
<reference evidence="2 3" key="1">
    <citation type="journal article" date="2016" name="Nat. Commun.">
        <title>Thousands of microbial genomes shed light on interconnected biogeochemical processes in an aquifer system.</title>
        <authorList>
            <person name="Anantharaman K."/>
            <person name="Brown C.T."/>
            <person name="Hug L.A."/>
            <person name="Sharon I."/>
            <person name="Castelle C.J."/>
            <person name="Probst A.J."/>
            <person name="Thomas B.C."/>
            <person name="Singh A."/>
            <person name="Wilkins M.J."/>
            <person name="Karaoz U."/>
            <person name="Brodie E.L."/>
            <person name="Williams K.H."/>
            <person name="Hubbard S.S."/>
            <person name="Banfield J.F."/>
        </authorList>
    </citation>
    <scope>NUCLEOTIDE SEQUENCE [LARGE SCALE GENOMIC DNA]</scope>
</reference>
<keyword evidence="1" id="KW-0812">Transmembrane</keyword>
<evidence type="ECO:0000256" key="1">
    <source>
        <dbReference type="SAM" id="Phobius"/>
    </source>
</evidence>
<dbReference type="PANTHER" id="PTHR35271">
    <property type="entry name" value="ABC TRANSPORTER, SUBSTRATE-BINDING LIPOPROTEIN-RELATED"/>
    <property type="match status" value="1"/>
</dbReference>
<dbReference type="Pfam" id="PF04392">
    <property type="entry name" value="ABC_sub_bind"/>
    <property type="match status" value="1"/>
</dbReference>
<accession>A0A1F6DK44</accession>
<sequence>MEGSVMHTSDTQVAARQVQYVHMPPQEPQEPSQNVSIPHIIPPAQSPLSPPLLAAGLVAVLAVGALTYWFVLDGNGFTARAEPVRIGIVEFEQQTDAFIGFKEQMTKLGYAEGKDVVYERSRVVPGPTMFDDMKVAIHRMLDEKVDLLWLSLELQAKVGVAVTKERNDTTPIVFSSRFHDPIEYGLAASYRSSGNNATGVTSDLFEIIQKYFEFFKEIDPNIKKIGVFTDGFMVPPIGDRYLQELKTQAPRFGYEIVEYTTAVPPPEAEAEFNRVAQTIKKGDIDALFHIAGHHYERQERGESELAIKLGIPFAVPYEDIPHGGQFSYSDNFTASGAQSAFMVDKILKGTNPSDIPIEYGAKTELWLVMHRARAAGITFPESMRFKAARIFESDAEIPPLY</sequence>
<dbReference type="STRING" id="1798495.A3C19_00890"/>
<organism evidence="2 3">
    <name type="scientific">Candidatus Kaiserbacteria bacterium RIFCSPHIGHO2_02_FULL_54_22</name>
    <dbReference type="NCBI Taxonomy" id="1798495"/>
    <lineage>
        <taxon>Bacteria</taxon>
        <taxon>Candidatus Kaiseribacteriota</taxon>
    </lineage>
</organism>
<dbReference type="AlphaFoldDB" id="A0A1F6DK44"/>
<dbReference type="InterPro" id="IPR007487">
    <property type="entry name" value="ABC_transpt-TYRBP-like"/>
</dbReference>
<protein>
    <recommendedName>
        <fullName evidence="4">ABC transporter substrate-binding protein</fullName>
    </recommendedName>
</protein>
<name>A0A1F6DK44_9BACT</name>
<dbReference type="PANTHER" id="PTHR35271:SF1">
    <property type="entry name" value="ABC TRANSPORTER, SUBSTRATE-BINDING LIPOPROTEIN"/>
    <property type="match status" value="1"/>
</dbReference>
<evidence type="ECO:0008006" key="4">
    <source>
        <dbReference type="Google" id="ProtNLM"/>
    </source>
</evidence>
<evidence type="ECO:0000313" key="3">
    <source>
        <dbReference type="Proteomes" id="UP000178532"/>
    </source>
</evidence>
<keyword evidence="1" id="KW-1133">Transmembrane helix</keyword>
<dbReference type="CDD" id="cd06325">
    <property type="entry name" value="PBP1_ABC_unchar_transporter"/>
    <property type="match status" value="1"/>
</dbReference>
<evidence type="ECO:0000313" key="2">
    <source>
        <dbReference type="EMBL" id="OGG61795.1"/>
    </source>
</evidence>
<dbReference type="Proteomes" id="UP000178532">
    <property type="component" value="Unassembled WGS sequence"/>
</dbReference>
<keyword evidence="1" id="KW-0472">Membrane</keyword>